<dbReference type="GO" id="GO:0005509">
    <property type="term" value="F:calcium ion binding"/>
    <property type="evidence" value="ECO:0007669"/>
    <property type="project" value="InterPro"/>
</dbReference>
<dbReference type="PROSITE" id="PS50222">
    <property type="entry name" value="EF_HAND_2"/>
    <property type="match status" value="2"/>
</dbReference>
<reference evidence="5" key="1">
    <citation type="submission" date="2023-03" db="EMBL/GenBank/DDBJ databases">
        <title>Emydomyces testavorans Genome Sequence.</title>
        <authorList>
            <person name="Hoyer L."/>
        </authorList>
    </citation>
    <scope>NUCLEOTIDE SEQUENCE</scope>
    <source>
        <strain evidence="5">16-2883</strain>
    </source>
</reference>
<feature type="compositionally biased region" description="Basic and acidic residues" evidence="3">
    <location>
        <begin position="11"/>
        <end position="20"/>
    </location>
</feature>
<dbReference type="Pfam" id="PF13202">
    <property type="entry name" value="EF-hand_5"/>
    <property type="match status" value="1"/>
</dbReference>
<dbReference type="InterPro" id="IPR018247">
    <property type="entry name" value="EF_Hand_1_Ca_BS"/>
</dbReference>
<name>A0AAF0IIF2_9EURO</name>
<dbReference type="SUPFAM" id="SSF47473">
    <property type="entry name" value="EF-hand"/>
    <property type="match status" value="1"/>
</dbReference>
<feature type="compositionally biased region" description="Polar residues" evidence="3">
    <location>
        <begin position="23"/>
        <end position="57"/>
    </location>
</feature>
<dbReference type="Pfam" id="PF13405">
    <property type="entry name" value="EF-hand_6"/>
    <property type="match status" value="1"/>
</dbReference>
<gene>
    <name evidence="5" type="ORF">PRK78_004233</name>
</gene>
<evidence type="ECO:0000256" key="1">
    <source>
        <dbReference type="ARBA" id="ARBA00022737"/>
    </source>
</evidence>
<dbReference type="InterPro" id="IPR011992">
    <property type="entry name" value="EF-hand-dom_pair"/>
</dbReference>
<dbReference type="CDD" id="cd00051">
    <property type="entry name" value="EFh"/>
    <property type="match status" value="1"/>
</dbReference>
<dbReference type="SMART" id="SM00054">
    <property type="entry name" value="EFh"/>
    <property type="match status" value="2"/>
</dbReference>
<dbReference type="PANTHER" id="PTHR23049">
    <property type="entry name" value="MYOSIN REGULATORY LIGHT CHAIN 2"/>
    <property type="match status" value="1"/>
</dbReference>
<feature type="region of interest" description="Disordered" evidence="3">
    <location>
        <begin position="1"/>
        <end position="88"/>
    </location>
</feature>
<dbReference type="InterPro" id="IPR002048">
    <property type="entry name" value="EF_hand_dom"/>
</dbReference>
<evidence type="ECO:0000256" key="3">
    <source>
        <dbReference type="SAM" id="MobiDB-lite"/>
    </source>
</evidence>
<sequence>MVRSESFPALSKDELTDFHRRQSTASSPTTIRANPQASPGSKPVTPTQSPSKLNQLHTAEDDDVFTSGNSLPSTARFRDLQPSPTRGADAQLAQFSTTTSPRPRENQAVNSEVLSRLPPAQMREMREAFQALDRDNDGQVNKEDVADILNSLGRDSSASSTAAFFPRGAPQTVNLPTYLNTIASLLSPLSDPQELLNAFAAFDEDDSGQVDLAELRDALLHTLPDGDERRLSEREIDEVVSGFTGKRAFGTKGAKTTSLNASRSRTEVFRYQEFVANITGPGQGTKNPTVNV</sequence>
<keyword evidence="6" id="KW-1185">Reference proteome</keyword>
<feature type="domain" description="EF-hand" evidence="4">
    <location>
        <begin position="120"/>
        <end position="155"/>
    </location>
</feature>
<keyword evidence="2" id="KW-0106">Calcium</keyword>
<keyword evidence="1" id="KW-0677">Repeat</keyword>
<dbReference type="Gene3D" id="1.10.238.10">
    <property type="entry name" value="EF-hand"/>
    <property type="match status" value="2"/>
</dbReference>
<dbReference type="AlphaFoldDB" id="A0AAF0IIF2"/>
<protein>
    <recommendedName>
        <fullName evidence="4">EF-hand domain-containing protein</fullName>
    </recommendedName>
</protein>
<dbReference type="Proteomes" id="UP001219355">
    <property type="component" value="Chromosome 2"/>
</dbReference>
<evidence type="ECO:0000313" key="5">
    <source>
        <dbReference type="EMBL" id="WEW58765.1"/>
    </source>
</evidence>
<dbReference type="InterPro" id="IPR050403">
    <property type="entry name" value="Myosin_RLC"/>
</dbReference>
<evidence type="ECO:0000259" key="4">
    <source>
        <dbReference type="PROSITE" id="PS50222"/>
    </source>
</evidence>
<organism evidence="5 6">
    <name type="scientific">Emydomyces testavorans</name>
    <dbReference type="NCBI Taxonomy" id="2070801"/>
    <lineage>
        <taxon>Eukaryota</taxon>
        <taxon>Fungi</taxon>
        <taxon>Dikarya</taxon>
        <taxon>Ascomycota</taxon>
        <taxon>Pezizomycotina</taxon>
        <taxon>Eurotiomycetes</taxon>
        <taxon>Eurotiomycetidae</taxon>
        <taxon>Onygenales</taxon>
        <taxon>Nannizziopsiaceae</taxon>
        <taxon>Emydomyces</taxon>
    </lineage>
</organism>
<proteinExistence type="predicted"/>
<dbReference type="EMBL" id="CP120628">
    <property type="protein sequence ID" value="WEW58765.1"/>
    <property type="molecule type" value="Genomic_DNA"/>
</dbReference>
<feature type="domain" description="EF-hand" evidence="4">
    <location>
        <begin position="190"/>
        <end position="225"/>
    </location>
</feature>
<evidence type="ECO:0000256" key="2">
    <source>
        <dbReference type="ARBA" id="ARBA00022837"/>
    </source>
</evidence>
<dbReference type="PROSITE" id="PS00018">
    <property type="entry name" value="EF_HAND_1"/>
    <property type="match status" value="2"/>
</dbReference>
<evidence type="ECO:0000313" key="6">
    <source>
        <dbReference type="Proteomes" id="UP001219355"/>
    </source>
</evidence>
<accession>A0AAF0IIF2</accession>